<dbReference type="EMBL" id="MT631399">
    <property type="protein sequence ID" value="QNO49931.1"/>
    <property type="molecule type" value="Genomic_DNA"/>
</dbReference>
<keyword evidence="6" id="KW-0406">Ion transport</keyword>
<dbReference type="GO" id="GO:0005886">
    <property type="term" value="C:plasma membrane"/>
    <property type="evidence" value="ECO:0007669"/>
    <property type="project" value="InterPro"/>
</dbReference>
<dbReference type="Pfam" id="PF02254">
    <property type="entry name" value="TrkA_N"/>
    <property type="match status" value="2"/>
</dbReference>
<organism evidence="9">
    <name type="scientific">Candidatus Methanogaster sp. ANME-2c ERB4</name>
    <dbReference type="NCBI Taxonomy" id="2759911"/>
    <lineage>
        <taxon>Archaea</taxon>
        <taxon>Methanobacteriati</taxon>
        <taxon>Methanobacteriota</taxon>
        <taxon>Stenosarchaea group</taxon>
        <taxon>Methanomicrobia</taxon>
        <taxon>Methanosarcinales</taxon>
        <taxon>ANME-2 cluster</taxon>
        <taxon>Candidatus Methanogasteraceae</taxon>
        <taxon>Candidatus Methanogaster</taxon>
    </lineage>
</organism>
<feature type="domain" description="RCK C-terminal" evidence="8">
    <location>
        <begin position="364"/>
        <end position="444"/>
    </location>
</feature>
<dbReference type="AlphaFoldDB" id="A0A7G9YPJ7"/>
<dbReference type="NCBIfam" id="NF007034">
    <property type="entry name" value="PRK09496.2-1"/>
    <property type="match status" value="1"/>
</dbReference>
<feature type="domain" description="RCK N-terminal" evidence="7">
    <location>
        <begin position="1"/>
        <end position="120"/>
    </location>
</feature>
<evidence type="ECO:0000256" key="4">
    <source>
        <dbReference type="ARBA" id="ARBA00022958"/>
    </source>
</evidence>
<keyword evidence="3" id="KW-0633">Potassium transport</keyword>
<evidence type="ECO:0000256" key="5">
    <source>
        <dbReference type="ARBA" id="ARBA00023027"/>
    </source>
</evidence>
<comment type="function">
    <text evidence="1">Part of a potassium transport system.</text>
</comment>
<dbReference type="PROSITE" id="PS51202">
    <property type="entry name" value="RCK_C"/>
    <property type="match status" value="2"/>
</dbReference>
<dbReference type="NCBIfam" id="NF007036">
    <property type="entry name" value="PRK09496.2-3"/>
    <property type="match status" value="1"/>
</dbReference>
<accession>A0A7G9YPJ7</accession>
<keyword evidence="2" id="KW-0813">Transport</keyword>
<evidence type="ECO:0000256" key="6">
    <source>
        <dbReference type="ARBA" id="ARBA00023065"/>
    </source>
</evidence>
<evidence type="ECO:0000256" key="3">
    <source>
        <dbReference type="ARBA" id="ARBA00022538"/>
    </source>
</evidence>
<dbReference type="NCBIfam" id="NF007041">
    <property type="entry name" value="PRK09496.3-4"/>
    <property type="match status" value="1"/>
</dbReference>
<feature type="domain" description="RCK N-terminal" evidence="7">
    <location>
        <begin position="226"/>
        <end position="344"/>
    </location>
</feature>
<dbReference type="NCBIfam" id="NF007039">
    <property type="entry name" value="PRK09496.3-2"/>
    <property type="match status" value="1"/>
</dbReference>
<dbReference type="InterPro" id="IPR006037">
    <property type="entry name" value="RCK_C"/>
</dbReference>
<sequence length="444" mass="47473">MKIAIIGAGEVGYSIAKTLYADNDIILIDRREESCERAGKLDVQVIQGNGANVSILKQVLPADLVVAVTGNDEINVVACIATKLLTKDKKTCTTIARVSNPDYINKPTAHREEIGMDYMICPELTLASEVAGIISVPSAVGMEAFADGKVKMMEFKVGRDTTFDGISLADAEIPDCCVISALVRGKDVLIPHGSDVMHEDDHVIVIGKQESITEIEEMFGGGTNMHNRVMIVGAGTVGFYIARLLTERGDVDLKIIEADEDRCVEIAGALSGALVLHGDGTDEVLLRSEGADAMNVVIATTNSDEKNLLCLLLAKQLGAKKVIAKVDRSEYMKLFEMVGIDAALSPKQATIDGVLRVSMGASVESLATIEGEKAEIVELIAAPGSKMTKKTLDRTKFPKGAIVSAIVRDNDVIVPRGINQIHAGDRAIVFALTSALPKVKKLFE</sequence>
<name>A0A7G9YPJ7_9EURY</name>
<dbReference type="InterPro" id="IPR003148">
    <property type="entry name" value="RCK_N"/>
</dbReference>
<evidence type="ECO:0000313" key="9">
    <source>
        <dbReference type="EMBL" id="QNO49931.1"/>
    </source>
</evidence>
<dbReference type="InterPro" id="IPR050721">
    <property type="entry name" value="Trk_Ktr_HKT_K-transport"/>
</dbReference>
<dbReference type="PROSITE" id="PS51201">
    <property type="entry name" value="RCK_N"/>
    <property type="match status" value="2"/>
</dbReference>
<evidence type="ECO:0000256" key="2">
    <source>
        <dbReference type="ARBA" id="ARBA00022448"/>
    </source>
</evidence>
<reference evidence="9" key="1">
    <citation type="submission" date="2020-06" db="EMBL/GenBank/DDBJ databases">
        <title>Unique genomic features of the anaerobic methanotrophic archaea.</title>
        <authorList>
            <person name="Chadwick G.L."/>
            <person name="Skennerton C.T."/>
            <person name="Laso-Perez R."/>
            <person name="Leu A.O."/>
            <person name="Speth D.R."/>
            <person name="Yu H."/>
            <person name="Morgan-Lang C."/>
            <person name="Hatzenpichler R."/>
            <person name="Goudeau D."/>
            <person name="Malmstrom R."/>
            <person name="Brazelton W.J."/>
            <person name="Woyke T."/>
            <person name="Hallam S.J."/>
            <person name="Tyson G.W."/>
            <person name="Wegener G."/>
            <person name="Boetius A."/>
            <person name="Orphan V."/>
        </authorList>
    </citation>
    <scope>NUCLEOTIDE SEQUENCE</scope>
</reference>
<dbReference type="NCBIfam" id="NF007031">
    <property type="entry name" value="PRK09496.1-2"/>
    <property type="match status" value="1"/>
</dbReference>
<protein>
    <submittedName>
        <fullName evidence="9">K(+)/H(+) antiporter NhaP2</fullName>
    </submittedName>
</protein>
<dbReference type="Gene3D" id="3.40.50.720">
    <property type="entry name" value="NAD(P)-binding Rossmann-like Domain"/>
    <property type="match status" value="2"/>
</dbReference>
<dbReference type="SUPFAM" id="SSF51735">
    <property type="entry name" value="NAD(P)-binding Rossmann-fold domains"/>
    <property type="match status" value="2"/>
</dbReference>
<keyword evidence="4" id="KW-0630">Potassium</keyword>
<dbReference type="GO" id="GO:0015079">
    <property type="term" value="F:potassium ion transmembrane transporter activity"/>
    <property type="evidence" value="ECO:0007669"/>
    <property type="project" value="InterPro"/>
</dbReference>
<keyword evidence="5" id="KW-0520">NAD</keyword>
<dbReference type="InterPro" id="IPR006036">
    <property type="entry name" value="K_uptake_TrkA"/>
</dbReference>
<evidence type="ECO:0000256" key="1">
    <source>
        <dbReference type="ARBA" id="ARBA00003660"/>
    </source>
</evidence>
<evidence type="ECO:0000259" key="8">
    <source>
        <dbReference type="PROSITE" id="PS51202"/>
    </source>
</evidence>
<proteinExistence type="predicted"/>
<dbReference type="InterPro" id="IPR036291">
    <property type="entry name" value="NAD(P)-bd_dom_sf"/>
</dbReference>
<dbReference type="InterPro" id="IPR036721">
    <property type="entry name" value="RCK_C_sf"/>
</dbReference>
<gene>
    <name evidence="9" type="primary">nhaP2</name>
    <name evidence="9" type="ORF">GKKIKBAN_00045</name>
</gene>
<dbReference type="Gene3D" id="3.30.70.1450">
    <property type="entry name" value="Regulator of K+ conductance, C-terminal domain"/>
    <property type="match status" value="2"/>
</dbReference>
<feature type="domain" description="RCK C-terminal" evidence="8">
    <location>
        <begin position="140"/>
        <end position="221"/>
    </location>
</feature>
<dbReference type="PRINTS" id="PR00335">
    <property type="entry name" value="KUPTAKETRKA"/>
</dbReference>
<dbReference type="PANTHER" id="PTHR43833">
    <property type="entry name" value="POTASSIUM CHANNEL PROTEIN 2-RELATED-RELATED"/>
    <property type="match status" value="1"/>
</dbReference>
<dbReference type="SUPFAM" id="SSF116726">
    <property type="entry name" value="TrkA C-terminal domain-like"/>
    <property type="match status" value="2"/>
</dbReference>
<dbReference type="PANTHER" id="PTHR43833:SF5">
    <property type="entry name" value="TRK SYSTEM POTASSIUM UPTAKE PROTEIN TRKA"/>
    <property type="match status" value="1"/>
</dbReference>
<evidence type="ECO:0000259" key="7">
    <source>
        <dbReference type="PROSITE" id="PS51201"/>
    </source>
</evidence>
<dbReference type="Pfam" id="PF02080">
    <property type="entry name" value="TrkA_C"/>
    <property type="match status" value="2"/>
</dbReference>